<sequence>MERSGTSQKGGLMPYSRRPMFNVWLIASGKEGADLEEALRMNALGHNLTMLADERAFESSSKSFRRDSEHFPNLLMYLIDHDVNDGTGFLRQVKQSPDYRHVPVIVFYPGNVSPNVHKLYGYGAASVIRVPIRFSGLVEVMRTIDAYWFNVASPPPVDGPLSHLWDAIK</sequence>
<evidence type="ECO:0000313" key="2">
    <source>
        <dbReference type="Proteomes" id="UP000011960"/>
    </source>
</evidence>
<dbReference type="SUPFAM" id="SSF52172">
    <property type="entry name" value="CheY-like"/>
    <property type="match status" value="1"/>
</dbReference>
<name>M7CPU4_9GAMM</name>
<dbReference type="Proteomes" id="UP000011960">
    <property type="component" value="Unassembled WGS sequence"/>
</dbReference>
<dbReference type="EMBL" id="APAT01000026">
    <property type="protein sequence ID" value="EMP54075.1"/>
    <property type="molecule type" value="Genomic_DNA"/>
</dbReference>
<organism evidence="1 2">
    <name type="scientific">Marinobacter santoriniensis NKSG1</name>
    <dbReference type="NCBI Taxonomy" id="1288826"/>
    <lineage>
        <taxon>Bacteria</taxon>
        <taxon>Pseudomonadati</taxon>
        <taxon>Pseudomonadota</taxon>
        <taxon>Gammaproteobacteria</taxon>
        <taxon>Pseudomonadales</taxon>
        <taxon>Marinobacteraceae</taxon>
        <taxon>Marinobacter</taxon>
    </lineage>
</organism>
<gene>
    <name evidence="1" type="ORF">MSNKSG1_16856</name>
</gene>
<dbReference type="PATRIC" id="fig|1288826.3.peg.3345"/>
<dbReference type="InterPro" id="IPR011006">
    <property type="entry name" value="CheY-like_superfamily"/>
</dbReference>
<dbReference type="Gene3D" id="3.40.50.2300">
    <property type="match status" value="1"/>
</dbReference>
<dbReference type="AlphaFoldDB" id="M7CPU4"/>
<protein>
    <submittedName>
        <fullName evidence="1">Response regulator receiver protein</fullName>
    </submittedName>
</protein>
<reference evidence="1 2" key="1">
    <citation type="journal article" date="2013" name="Genome Announc.">
        <title>Genome Sequence of Hydrothermal Arsenic-Respiring Bacterium Marinobacter santoriniensis NKSG1T.</title>
        <authorList>
            <person name="Handley K.M."/>
            <person name="Upton M."/>
            <person name="Beatson S.A."/>
            <person name="Hery M."/>
            <person name="Lloyd J.R."/>
        </authorList>
    </citation>
    <scope>NUCLEOTIDE SEQUENCE [LARGE SCALE GENOMIC DNA]</scope>
    <source>
        <strain evidence="1 2">NKSG1</strain>
    </source>
</reference>
<dbReference type="eggNOG" id="COG0784">
    <property type="taxonomic scope" value="Bacteria"/>
</dbReference>
<proteinExistence type="predicted"/>
<accession>M7CPU4</accession>
<comment type="caution">
    <text evidence="1">The sequence shown here is derived from an EMBL/GenBank/DDBJ whole genome shotgun (WGS) entry which is preliminary data.</text>
</comment>
<keyword evidence="2" id="KW-1185">Reference proteome</keyword>
<evidence type="ECO:0000313" key="1">
    <source>
        <dbReference type="EMBL" id="EMP54075.1"/>
    </source>
</evidence>
<dbReference type="STRING" id="1288826.MSNKSG1_16856"/>